<dbReference type="OrthoDB" id="10630219at2759"/>
<evidence type="ECO:0000313" key="1">
    <source>
        <dbReference type="EMBL" id="EAY13342.1"/>
    </source>
</evidence>
<dbReference type="NCBIfam" id="TIGR03172">
    <property type="entry name" value="selenium cofactor biosynthesis protein YqeC"/>
    <property type="match status" value="1"/>
</dbReference>
<gene>
    <name evidence="1" type="ORF">TVAG_164520</name>
</gene>
<organism evidence="1 2">
    <name type="scientific">Trichomonas vaginalis (strain ATCC PRA-98 / G3)</name>
    <dbReference type="NCBI Taxonomy" id="412133"/>
    <lineage>
        <taxon>Eukaryota</taxon>
        <taxon>Metamonada</taxon>
        <taxon>Parabasalia</taxon>
        <taxon>Trichomonadida</taxon>
        <taxon>Trichomonadidae</taxon>
        <taxon>Trichomonas</taxon>
    </lineage>
</organism>
<proteinExistence type="predicted"/>
<accession>A2E1Z3</accession>
<dbReference type="Proteomes" id="UP000001542">
    <property type="component" value="Unassembled WGS sequence"/>
</dbReference>
<dbReference type="VEuPathDB" id="TrichDB:TVAG_164520"/>
<reference evidence="1" key="2">
    <citation type="journal article" date="2007" name="Science">
        <title>Draft genome sequence of the sexually transmitted pathogen Trichomonas vaginalis.</title>
        <authorList>
            <person name="Carlton J.M."/>
            <person name="Hirt R.P."/>
            <person name="Silva J.C."/>
            <person name="Delcher A.L."/>
            <person name="Schatz M."/>
            <person name="Zhao Q."/>
            <person name="Wortman J.R."/>
            <person name="Bidwell S.L."/>
            <person name="Alsmark U.C.M."/>
            <person name="Besteiro S."/>
            <person name="Sicheritz-Ponten T."/>
            <person name="Noel C.J."/>
            <person name="Dacks J.B."/>
            <person name="Foster P.G."/>
            <person name="Simillion C."/>
            <person name="Van de Peer Y."/>
            <person name="Miranda-Saavedra D."/>
            <person name="Barton G.J."/>
            <person name="Westrop G.D."/>
            <person name="Mueller S."/>
            <person name="Dessi D."/>
            <person name="Fiori P.L."/>
            <person name="Ren Q."/>
            <person name="Paulsen I."/>
            <person name="Zhang H."/>
            <person name="Bastida-Corcuera F.D."/>
            <person name="Simoes-Barbosa A."/>
            <person name="Brown M.T."/>
            <person name="Hayes R.D."/>
            <person name="Mukherjee M."/>
            <person name="Okumura C.Y."/>
            <person name="Schneider R."/>
            <person name="Smith A.J."/>
            <person name="Vanacova S."/>
            <person name="Villalvazo M."/>
            <person name="Haas B.J."/>
            <person name="Pertea M."/>
            <person name="Feldblyum T.V."/>
            <person name="Utterback T.R."/>
            <person name="Shu C.L."/>
            <person name="Osoegawa K."/>
            <person name="de Jong P.J."/>
            <person name="Hrdy I."/>
            <person name="Horvathova L."/>
            <person name="Zubacova Z."/>
            <person name="Dolezal P."/>
            <person name="Malik S.B."/>
            <person name="Logsdon J.M. Jr."/>
            <person name="Henze K."/>
            <person name="Gupta A."/>
            <person name="Wang C.C."/>
            <person name="Dunne R.L."/>
            <person name="Upcroft J.A."/>
            <person name="Upcroft P."/>
            <person name="White O."/>
            <person name="Salzberg S.L."/>
            <person name="Tang P."/>
            <person name="Chiu C.-H."/>
            <person name="Lee Y.-S."/>
            <person name="Embley T.M."/>
            <person name="Coombs G.H."/>
            <person name="Mottram J.C."/>
            <person name="Tachezy J."/>
            <person name="Fraser-Liggett C.M."/>
            <person name="Johnson P.J."/>
        </authorList>
    </citation>
    <scope>NUCLEOTIDE SEQUENCE [LARGE SCALE GENOMIC DNA]</scope>
    <source>
        <strain evidence="1">G3</strain>
    </source>
</reference>
<dbReference type="EMBL" id="DS113287">
    <property type="protein sequence ID" value="EAY13342.1"/>
    <property type="molecule type" value="Genomic_DNA"/>
</dbReference>
<dbReference type="SUPFAM" id="SSF53623">
    <property type="entry name" value="MurD-like peptide ligases, catalytic domain"/>
    <property type="match status" value="1"/>
</dbReference>
<protein>
    <recommendedName>
        <fullName evidence="3">Selenium-dependent hydroxylase accessory protein YqeC</fullName>
    </recommendedName>
</protein>
<evidence type="ECO:0000313" key="2">
    <source>
        <dbReference type="Proteomes" id="UP000001542"/>
    </source>
</evidence>
<sequence length="241" mass="26945">MKFWLYSHQTKTVKESDNILSLLSLGNHEVISVVGGGGKTHTVFEISHELVKQGKKVILCTTTAMMFPEEPVYTGNNIEEIKSMFKNSLVIVGTRIGPKKMGPPDSSIYDQLDSICDYLVIEADGSRQLPLKFPRSHEPVLHPRSTLVIGLAGIDSFGAKLEDVCHKPPTAVELLHKTNEDIIDEKDIAFILESEDGQMKNVKCRYIAIINKVDDDTRYNNAILVAQNLKNHDCIFSTYDL</sequence>
<dbReference type="KEGG" id="tva:4771319"/>
<name>A2E1Z3_TRIV3</name>
<dbReference type="VEuPathDB" id="TrichDB:TVAGG3_0036030"/>
<dbReference type="AlphaFoldDB" id="A2E1Z3"/>
<keyword evidence="2" id="KW-1185">Reference proteome</keyword>
<dbReference type="GO" id="GO:0005524">
    <property type="term" value="F:ATP binding"/>
    <property type="evidence" value="ECO:0007669"/>
    <property type="project" value="InterPro"/>
</dbReference>
<dbReference type="InterPro" id="IPR017587">
    <property type="entry name" value="YqeC"/>
</dbReference>
<dbReference type="RefSeq" id="XP_001325565.1">
    <property type="nucleotide sequence ID" value="XM_001325530.1"/>
</dbReference>
<dbReference type="InParanoid" id="A2E1Z3"/>
<dbReference type="Pfam" id="PF19842">
    <property type="entry name" value="YqeC"/>
    <property type="match status" value="1"/>
</dbReference>
<dbReference type="eggNOG" id="ENOG502T19J">
    <property type="taxonomic scope" value="Eukaryota"/>
</dbReference>
<dbReference type="InterPro" id="IPR036565">
    <property type="entry name" value="Mur-like_cat_sf"/>
</dbReference>
<evidence type="ECO:0008006" key="3">
    <source>
        <dbReference type="Google" id="ProtNLM"/>
    </source>
</evidence>
<reference evidence="1" key="1">
    <citation type="submission" date="2006-10" db="EMBL/GenBank/DDBJ databases">
        <authorList>
            <person name="Amadeo P."/>
            <person name="Zhao Q."/>
            <person name="Wortman J."/>
            <person name="Fraser-Liggett C."/>
            <person name="Carlton J."/>
        </authorList>
    </citation>
    <scope>NUCLEOTIDE SEQUENCE</scope>
    <source>
        <strain evidence="1">G3</strain>
    </source>
</reference>